<accession>A0ACB6ZEF5</accession>
<dbReference type="EMBL" id="MU118025">
    <property type="protein sequence ID" value="KAF9647801.1"/>
    <property type="molecule type" value="Genomic_DNA"/>
</dbReference>
<evidence type="ECO:0000313" key="2">
    <source>
        <dbReference type="Proteomes" id="UP000886501"/>
    </source>
</evidence>
<comment type="caution">
    <text evidence="1">The sequence shown here is derived from an EMBL/GenBank/DDBJ whole genome shotgun (WGS) entry which is preliminary data.</text>
</comment>
<dbReference type="Proteomes" id="UP000886501">
    <property type="component" value="Unassembled WGS sequence"/>
</dbReference>
<reference evidence="1" key="1">
    <citation type="submission" date="2019-10" db="EMBL/GenBank/DDBJ databases">
        <authorList>
            <consortium name="DOE Joint Genome Institute"/>
            <person name="Kuo A."/>
            <person name="Miyauchi S."/>
            <person name="Kiss E."/>
            <person name="Drula E."/>
            <person name="Kohler A."/>
            <person name="Sanchez-Garcia M."/>
            <person name="Andreopoulos B."/>
            <person name="Barry K.W."/>
            <person name="Bonito G."/>
            <person name="Buee M."/>
            <person name="Carver A."/>
            <person name="Chen C."/>
            <person name="Cichocki N."/>
            <person name="Clum A."/>
            <person name="Culley D."/>
            <person name="Crous P.W."/>
            <person name="Fauchery L."/>
            <person name="Girlanda M."/>
            <person name="Hayes R."/>
            <person name="Keri Z."/>
            <person name="Labutti K."/>
            <person name="Lipzen A."/>
            <person name="Lombard V."/>
            <person name="Magnuson J."/>
            <person name="Maillard F."/>
            <person name="Morin E."/>
            <person name="Murat C."/>
            <person name="Nolan M."/>
            <person name="Ohm R."/>
            <person name="Pangilinan J."/>
            <person name="Pereira M."/>
            <person name="Perotto S."/>
            <person name="Peter M."/>
            <person name="Riley R."/>
            <person name="Sitrit Y."/>
            <person name="Stielow B."/>
            <person name="Szollosi G."/>
            <person name="Zifcakova L."/>
            <person name="Stursova M."/>
            <person name="Spatafora J.W."/>
            <person name="Tedersoo L."/>
            <person name="Vaario L.-M."/>
            <person name="Yamada A."/>
            <person name="Yan M."/>
            <person name="Wang P."/>
            <person name="Xu J."/>
            <person name="Bruns T."/>
            <person name="Baldrian P."/>
            <person name="Vilgalys R."/>
            <person name="Henrissat B."/>
            <person name="Grigoriev I.V."/>
            <person name="Hibbett D."/>
            <person name="Nagy L.G."/>
            <person name="Martin F.M."/>
        </authorList>
    </citation>
    <scope>NUCLEOTIDE SEQUENCE</scope>
    <source>
        <strain evidence="1">P2</strain>
    </source>
</reference>
<proteinExistence type="predicted"/>
<name>A0ACB6ZEF5_THEGA</name>
<evidence type="ECO:0000313" key="1">
    <source>
        <dbReference type="EMBL" id="KAF9647801.1"/>
    </source>
</evidence>
<organism evidence="1 2">
    <name type="scientific">Thelephora ganbajun</name>
    <name type="common">Ganba fungus</name>
    <dbReference type="NCBI Taxonomy" id="370292"/>
    <lineage>
        <taxon>Eukaryota</taxon>
        <taxon>Fungi</taxon>
        <taxon>Dikarya</taxon>
        <taxon>Basidiomycota</taxon>
        <taxon>Agaricomycotina</taxon>
        <taxon>Agaricomycetes</taxon>
        <taxon>Thelephorales</taxon>
        <taxon>Thelephoraceae</taxon>
        <taxon>Thelephora</taxon>
    </lineage>
</organism>
<sequence>MPAGQDTDNGLDALRGWLESAQRHETHLLSLLHDTRTEVNMIKSRFAELEAQKYPINRIPNELLIYIFTLFVQDLDQEDAEADHKLCHWRPIVLTHVSRQWRILALSTSCLWSRIVLSRGSPVSAVDHFMIRAGISAIDIIGSGIDDDHLTQHTPLISPEYLPRWRTVAIATSGPSTMVTLLRSLYESTIFYHLSTLKLSSDPPRRGRGTFSHGLTSHLDDRFPALKHVQLVEVPVYSVPIGIFRNIHTLELSNPKQSLNPLTRLHPSFLNVLSATQRLEHLILSDFTPFIEHGIDPVGGRADSPTIILPLLREFIWYYPEVRVLRHFFSHVCTPHLRNADFSAKCNKFTPHSVTPFAFRFPFVEDLTIECDAQETLYSATREMEFPRVKHLIIQTSIDNWSPTPALPVFRWSAIFRDLRVPYLTHLTIFRLSITLDHISGVFQYMPSLRSLTCDMCDGVATMICALSAGDCACTVGKSLHEDHGLFELESLTLRDCDGLRIGCLQKWILARSGDGESRHATVNHTRGRQAAQRKIKPLSEKYKRRVRPPGPIPSTSFIEESLDSLSLAHPSAAACYIPNYLRQPSKITFISFDNCNGVTEANARELQQLGVDTVEWK</sequence>
<reference evidence="1" key="2">
    <citation type="journal article" date="2020" name="Nat. Commun.">
        <title>Large-scale genome sequencing of mycorrhizal fungi provides insights into the early evolution of symbiotic traits.</title>
        <authorList>
            <person name="Miyauchi S."/>
            <person name="Kiss E."/>
            <person name="Kuo A."/>
            <person name="Drula E."/>
            <person name="Kohler A."/>
            <person name="Sanchez-Garcia M."/>
            <person name="Morin E."/>
            <person name="Andreopoulos B."/>
            <person name="Barry K.W."/>
            <person name="Bonito G."/>
            <person name="Buee M."/>
            <person name="Carver A."/>
            <person name="Chen C."/>
            <person name="Cichocki N."/>
            <person name="Clum A."/>
            <person name="Culley D."/>
            <person name="Crous P.W."/>
            <person name="Fauchery L."/>
            <person name="Girlanda M."/>
            <person name="Hayes R.D."/>
            <person name="Keri Z."/>
            <person name="LaButti K."/>
            <person name="Lipzen A."/>
            <person name="Lombard V."/>
            <person name="Magnuson J."/>
            <person name="Maillard F."/>
            <person name="Murat C."/>
            <person name="Nolan M."/>
            <person name="Ohm R.A."/>
            <person name="Pangilinan J."/>
            <person name="Pereira M.F."/>
            <person name="Perotto S."/>
            <person name="Peter M."/>
            <person name="Pfister S."/>
            <person name="Riley R."/>
            <person name="Sitrit Y."/>
            <person name="Stielow J.B."/>
            <person name="Szollosi G."/>
            <person name="Zifcakova L."/>
            <person name="Stursova M."/>
            <person name="Spatafora J.W."/>
            <person name="Tedersoo L."/>
            <person name="Vaario L.M."/>
            <person name="Yamada A."/>
            <person name="Yan M."/>
            <person name="Wang P."/>
            <person name="Xu J."/>
            <person name="Bruns T."/>
            <person name="Baldrian P."/>
            <person name="Vilgalys R."/>
            <person name="Dunand C."/>
            <person name="Henrissat B."/>
            <person name="Grigoriev I.V."/>
            <person name="Hibbett D."/>
            <person name="Nagy L.G."/>
            <person name="Martin F.M."/>
        </authorList>
    </citation>
    <scope>NUCLEOTIDE SEQUENCE</scope>
    <source>
        <strain evidence="1">P2</strain>
    </source>
</reference>
<protein>
    <submittedName>
        <fullName evidence="1">Uncharacterized protein</fullName>
    </submittedName>
</protein>
<gene>
    <name evidence="1" type="ORF">BDM02DRAFT_3269938</name>
</gene>
<keyword evidence="2" id="KW-1185">Reference proteome</keyword>